<sequence>MIEYLISSTVDQPFLDCWFFFRSNVEDVVMPANSDTGISAGAYTPNPNGVLALDPMDIPGVDPLDPTGLIPAARMLAPLDVRIPQWGPPPEPLDTPHILTIYWARGGSVVYQDSKTVNAPPPALPLEHVMFIPLVVLRAQSGPVELYYSVTDSFGGITVLDPKRTLTVDMDEPQLLNPADHLEFVVPPSPAVGEAYLQNNDPVAFHVPPYTGRNDGDVIHFYLSNLPNPPVAGEDGTYELASSSDPLIAYLSADKFRALSNGPAYIFHRIFDRAGNFSDLSAGLPFQLALIPLPGPRPLPEIFPPERYFDSLINREDARAGIFVRVNSYSDWAPGDQVRVYWKGRATPTQEVFGFPTDVPIDWAVLRGPLTDPLAAETVPVRYEIIRGSLPPFPSFAIPVNVNLTIAGQDHANAPALLNLDLPVAEVRGLVSNTPNVVNHDDNPAGARARVRLYENPLTGQLLRFFWNGVGPVATYTVQPGDVEGQLVFSTVIPWAVMEGVINPALPVYYTTSNGVNDQQSDNTFVNVNTGTLISFPAPVLKHTLVGAAAYLSCCSKPEVFYGVEWSIGPGHQFELNDVVRFFWEGYSSNNWAPPVIESSRYAESQSFNNYNDLANGLNVTVKPYEDKIVPMRNYGSARAWYQVRRGGVLIGESLSKYIRVDLNYPVGGYCKAGDVITCSNEGEATLVSRK</sequence>
<keyword evidence="2" id="KW-1185">Reference proteome</keyword>
<evidence type="ECO:0000313" key="1">
    <source>
        <dbReference type="EMBL" id="RMP12665.1"/>
    </source>
</evidence>
<proteinExistence type="predicted"/>
<gene>
    <name evidence="1" type="ORF">ALQ29_00988</name>
</gene>
<name>A0A3M3X5L1_PSEMA</name>
<protein>
    <submittedName>
        <fullName evidence="1">Uncharacterized protein</fullName>
    </submittedName>
</protein>
<dbReference type="Proteomes" id="UP000276587">
    <property type="component" value="Unassembled WGS sequence"/>
</dbReference>
<dbReference type="EMBL" id="RBQF01000079">
    <property type="protein sequence ID" value="RMP12665.1"/>
    <property type="molecule type" value="Genomic_DNA"/>
</dbReference>
<accession>A0A3M3X5L1</accession>
<organism evidence="1 2">
    <name type="scientific">Pseudomonas marginalis pv. marginalis</name>
    <dbReference type="NCBI Taxonomy" id="97473"/>
    <lineage>
        <taxon>Bacteria</taxon>
        <taxon>Pseudomonadati</taxon>
        <taxon>Pseudomonadota</taxon>
        <taxon>Gammaproteobacteria</taxon>
        <taxon>Pseudomonadales</taxon>
        <taxon>Pseudomonadaceae</taxon>
        <taxon>Pseudomonas</taxon>
    </lineage>
</organism>
<evidence type="ECO:0000313" key="2">
    <source>
        <dbReference type="Proteomes" id="UP000276587"/>
    </source>
</evidence>
<comment type="caution">
    <text evidence="1">The sequence shown here is derived from an EMBL/GenBank/DDBJ whole genome shotgun (WGS) entry which is preliminary data.</text>
</comment>
<dbReference type="AlphaFoldDB" id="A0A3M3X5L1"/>
<reference evidence="1 2" key="1">
    <citation type="submission" date="2018-08" db="EMBL/GenBank/DDBJ databases">
        <title>Recombination of ecologically and evolutionarily significant loci maintains genetic cohesion in the Pseudomonas syringae species complex.</title>
        <authorList>
            <person name="Dillon M."/>
            <person name="Thakur S."/>
            <person name="Almeida R.N.D."/>
            <person name="Weir B.S."/>
            <person name="Guttman D.S."/>
        </authorList>
    </citation>
    <scope>NUCLEOTIDE SEQUENCE [LARGE SCALE GENOMIC DNA]</scope>
    <source>
        <strain evidence="1 2">ICMP 3555</strain>
    </source>
</reference>